<evidence type="ECO:0000256" key="5">
    <source>
        <dbReference type="ARBA" id="ARBA00022833"/>
    </source>
</evidence>
<gene>
    <name evidence="7" type="ORF">SAMN02745199_0138</name>
</gene>
<comment type="cofactor">
    <cofactor evidence="1">
        <name>Zn(2+)</name>
        <dbReference type="ChEBI" id="CHEBI:29105"/>
    </cofactor>
</comment>
<dbReference type="Gene3D" id="3.40.800.20">
    <property type="entry name" value="Histone deacetylase domain"/>
    <property type="match status" value="1"/>
</dbReference>
<dbReference type="EMBL" id="FQXN01000001">
    <property type="protein sequence ID" value="SHH17410.1"/>
    <property type="molecule type" value="Genomic_DNA"/>
</dbReference>
<dbReference type="InterPro" id="IPR023696">
    <property type="entry name" value="Ureohydrolase_dom_sf"/>
</dbReference>
<dbReference type="GO" id="GO:0046872">
    <property type="term" value="F:metal ion binding"/>
    <property type="evidence" value="ECO:0007669"/>
    <property type="project" value="UniProtKB-KW"/>
</dbReference>
<protein>
    <submittedName>
        <fullName evidence="7">Acetoin utilization deacetylase AcuC</fullName>
    </submittedName>
</protein>
<dbReference type="STRING" id="1123380.SAMN02745199_0138"/>
<evidence type="ECO:0000313" key="7">
    <source>
        <dbReference type="EMBL" id="SHH17410.1"/>
    </source>
</evidence>
<evidence type="ECO:0000313" key="8">
    <source>
        <dbReference type="Proteomes" id="UP000242592"/>
    </source>
</evidence>
<evidence type="ECO:0000256" key="1">
    <source>
        <dbReference type="ARBA" id="ARBA00001947"/>
    </source>
</evidence>
<keyword evidence="8" id="KW-1185">Reference proteome</keyword>
<keyword evidence="5" id="KW-0862">Zinc</keyword>
<dbReference type="GO" id="GO:0016787">
    <property type="term" value="F:hydrolase activity"/>
    <property type="evidence" value="ECO:0007669"/>
    <property type="project" value="UniProtKB-KW"/>
</dbReference>
<proteinExistence type="inferred from homology"/>
<evidence type="ECO:0000256" key="4">
    <source>
        <dbReference type="ARBA" id="ARBA00022801"/>
    </source>
</evidence>
<comment type="similarity">
    <text evidence="2">Belongs to the histone deacetylase family.</text>
</comment>
<dbReference type="InterPro" id="IPR037138">
    <property type="entry name" value="His_deacetylse_dom_sf"/>
</dbReference>
<dbReference type="SUPFAM" id="SSF52768">
    <property type="entry name" value="Arginase/deacetylase"/>
    <property type="match status" value="1"/>
</dbReference>
<dbReference type="OrthoDB" id="9808367at2"/>
<reference evidence="8" key="1">
    <citation type="submission" date="2016-11" db="EMBL/GenBank/DDBJ databases">
        <authorList>
            <person name="Varghese N."/>
            <person name="Submissions S."/>
        </authorList>
    </citation>
    <scope>NUCLEOTIDE SEQUENCE [LARGE SCALE GENOMIC DNA]</scope>
    <source>
        <strain evidence="8">DSM 15807</strain>
    </source>
</reference>
<dbReference type="AlphaFoldDB" id="A0A1M5QUH5"/>
<feature type="domain" description="Histone deacetylase" evidence="6">
    <location>
        <begin position="26"/>
        <end position="313"/>
    </location>
</feature>
<dbReference type="PANTHER" id="PTHR10625:SF17">
    <property type="entry name" value="HISTONE DEACETYLASE 8"/>
    <property type="match status" value="1"/>
</dbReference>
<dbReference type="GO" id="GO:0040029">
    <property type="term" value="P:epigenetic regulation of gene expression"/>
    <property type="evidence" value="ECO:0007669"/>
    <property type="project" value="TreeGrafter"/>
</dbReference>
<dbReference type="GO" id="GO:0004407">
    <property type="term" value="F:histone deacetylase activity"/>
    <property type="evidence" value="ECO:0007669"/>
    <property type="project" value="TreeGrafter"/>
</dbReference>
<dbReference type="PRINTS" id="PR01270">
    <property type="entry name" value="HDASUPER"/>
</dbReference>
<dbReference type="InterPro" id="IPR023801">
    <property type="entry name" value="His_deacetylse_dom"/>
</dbReference>
<organism evidence="7 8">
    <name type="scientific">Thermosipho atlanticus DSM 15807</name>
    <dbReference type="NCBI Taxonomy" id="1123380"/>
    <lineage>
        <taxon>Bacteria</taxon>
        <taxon>Thermotogati</taxon>
        <taxon>Thermotogota</taxon>
        <taxon>Thermotogae</taxon>
        <taxon>Thermotogales</taxon>
        <taxon>Fervidobacteriaceae</taxon>
        <taxon>Thermosipho</taxon>
    </lineage>
</organism>
<keyword evidence="3" id="KW-0479">Metal-binding</keyword>
<evidence type="ECO:0000256" key="3">
    <source>
        <dbReference type="ARBA" id="ARBA00022723"/>
    </source>
</evidence>
<name>A0A1M5QUH5_9BACT</name>
<accession>A0A1M5QUH5</accession>
<dbReference type="PANTHER" id="PTHR10625">
    <property type="entry name" value="HISTONE DEACETYLASE HDAC1-RELATED"/>
    <property type="match status" value="1"/>
</dbReference>
<evidence type="ECO:0000256" key="2">
    <source>
        <dbReference type="ARBA" id="ARBA00005947"/>
    </source>
</evidence>
<dbReference type="Proteomes" id="UP000242592">
    <property type="component" value="Unassembled WGS sequence"/>
</dbReference>
<dbReference type="RefSeq" id="WP_073071024.1">
    <property type="nucleotide sequence ID" value="NZ_FQXN01000001.1"/>
</dbReference>
<dbReference type="CDD" id="cd10001">
    <property type="entry name" value="HDAC_classII_APAH"/>
    <property type="match status" value="1"/>
</dbReference>
<dbReference type="Pfam" id="PF00850">
    <property type="entry name" value="Hist_deacetyl"/>
    <property type="match status" value="1"/>
</dbReference>
<evidence type="ECO:0000259" key="6">
    <source>
        <dbReference type="Pfam" id="PF00850"/>
    </source>
</evidence>
<dbReference type="InterPro" id="IPR000286">
    <property type="entry name" value="HDACs"/>
</dbReference>
<sequence length="324" mass="37145">MKFVSQLNEDYIPTLEIDKGKIVKNPETPERLKKVLKYFETFHERLEVKNYPLNLLFHVHPKWYVQHIKELSEKSKDNEYLPEVFLKDRIFDSGTPVTFQTYNAALSAVNATLTGAEEIVKTKENVYVITRPPGHHATTDFAGGYCFFNNAAIASTFLYSQIKEKICILDIDFHHGNGTQSIFYENPEIVYISIHGTPEHYFPWISGYKDEIGEGKGKGTNFNFPLSGKSSWNEYSIAFEKALDIITKISPAILVVSLGYDTHIDDPIGDFKLESRDFFQIGYEIKNLKIPTLFIQEGGYNKESNFEAASNLFKNFEKEVNLYA</sequence>
<keyword evidence="4" id="KW-0378">Hydrolase</keyword>